<evidence type="ECO:0000313" key="3">
    <source>
        <dbReference type="Proteomes" id="UP001491310"/>
    </source>
</evidence>
<protein>
    <submittedName>
        <fullName evidence="2">Uncharacterized protein</fullName>
    </submittedName>
</protein>
<accession>A0ABR2Z3H7</accession>
<sequence length="168" mass="18637">MTFSTLILREVFRHWKEGSYDSSRNTTTPTPDLQQMSKDRPMPAFCSSVPQLACRFWQAEHTGEGPHRRLAKRQRGQPLESNSDVGGSQSSSKQSESDDKGSTSGDASDIEDADGGSQGASDSDGGGVAEQEGRKYSTSIGKRCKKWINVCFNRGMQFLENYSRKEWT</sequence>
<feature type="region of interest" description="Disordered" evidence="1">
    <location>
        <begin position="19"/>
        <end position="44"/>
    </location>
</feature>
<feature type="compositionally biased region" description="Polar residues" evidence="1">
    <location>
        <begin position="20"/>
        <end position="36"/>
    </location>
</feature>
<proteinExistence type="predicted"/>
<evidence type="ECO:0000313" key="2">
    <source>
        <dbReference type="EMBL" id="KAK9918757.1"/>
    </source>
</evidence>
<feature type="compositionally biased region" description="Low complexity" evidence="1">
    <location>
        <begin position="80"/>
        <end position="94"/>
    </location>
</feature>
<comment type="caution">
    <text evidence="2">The sequence shown here is derived from an EMBL/GenBank/DDBJ whole genome shotgun (WGS) entry which is preliminary data.</text>
</comment>
<feature type="region of interest" description="Disordered" evidence="1">
    <location>
        <begin position="60"/>
        <end position="139"/>
    </location>
</feature>
<evidence type="ECO:0000256" key="1">
    <source>
        <dbReference type="SAM" id="MobiDB-lite"/>
    </source>
</evidence>
<reference evidence="2 3" key="1">
    <citation type="journal article" date="2024" name="Nat. Commun.">
        <title>Phylogenomics reveals the evolutionary origins of lichenization in chlorophyte algae.</title>
        <authorList>
            <person name="Puginier C."/>
            <person name="Libourel C."/>
            <person name="Otte J."/>
            <person name="Skaloud P."/>
            <person name="Haon M."/>
            <person name="Grisel S."/>
            <person name="Petersen M."/>
            <person name="Berrin J.G."/>
            <person name="Delaux P.M."/>
            <person name="Dal Grande F."/>
            <person name="Keller J."/>
        </authorList>
    </citation>
    <scope>NUCLEOTIDE SEQUENCE [LARGE SCALE GENOMIC DNA]</scope>
    <source>
        <strain evidence="2 3">SAG 216-7</strain>
    </source>
</reference>
<name>A0ABR2Z3H7_9CHLO</name>
<gene>
    <name evidence="2" type="ORF">WJX75_006645</name>
</gene>
<dbReference type="Proteomes" id="UP001491310">
    <property type="component" value="Unassembled WGS sequence"/>
</dbReference>
<keyword evidence="3" id="KW-1185">Reference proteome</keyword>
<dbReference type="EMBL" id="JALJOT010000001">
    <property type="protein sequence ID" value="KAK9918757.1"/>
    <property type="molecule type" value="Genomic_DNA"/>
</dbReference>
<organism evidence="2 3">
    <name type="scientific">Coccomyxa subellipsoidea</name>
    <dbReference type="NCBI Taxonomy" id="248742"/>
    <lineage>
        <taxon>Eukaryota</taxon>
        <taxon>Viridiplantae</taxon>
        <taxon>Chlorophyta</taxon>
        <taxon>core chlorophytes</taxon>
        <taxon>Trebouxiophyceae</taxon>
        <taxon>Trebouxiophyceae incertae sedis</taxon>
        <taxon>Coccomyxaceae</taxon>
        <taxon>Coccomyxa</taxon>
    </lineage>
</organism>